<organism evidence="1 2">
    <name type="scientific">Acinetobacter proteolyticus</name>
    <dbReference type="NCBI Taxonomy" id="1776741"/>
    <lineage>
        <taxon>Bacteria</taxon>
        <taxon>Pseudomonadati</taxon>
        <taxon>Pseudomonadota</taxon>
        <taxon>Gammaproteobacteria</taxon>
        <taxon>Moraxellales</taxon>
        <taxon>Moraxellaceae</taxon>
        <taxon>Acinetobacter</taxon>
    </lineage>
</organism>
<evidence type="ECO:0000313" key="1">
    <source>
        <dbReference type="EMBL" id="PKF32870.1"/>
    </source>
</evidence>
<dbReference type="SUPFAM" id="SSF53474">
    <property type="entry name" value="alpha/beta-Hydrolases"/>
    <property type="match status" value="1"/>
</dbReference>
<dbReference type="InterPro" id="IPR029058">
    <property type="entry name" value="AB_hydrolase_fold"/>
</dbReference>
<dbReference type="RefSeq" id="WP_101236747.1">
    <property type="nucleotide sequence ID" value="NZ_PISJ01000014.1"/>
</dbReference>
<name>A0A2N0WDT2_9GAMM</name>
<proteinExistence type="predicted"/>
<evidence type="ECO:0000313" key="2">
    <source>
        <dbReference type="Proteomes" id="UP000233553"/>
    </source>
</evidence>
<protein>
    <recommendedName>
        <fullName evidence="3">Alpha/beta hydrolase</fullName>
    </recommendedName>
</protein>
<sequence>MSFEFEKVTFTEPNFTVHVKKNFGSDFAFYILSGNKRIAAKSYTKKTYSDLEVKLEKNKVYCLKLFNRPECENTVLESDKVIIKRFFYLDKYGRVFVVNEEILYEEEKLKITEFNQESNITFVTFNSAQTDKTTSPFGAEFILSNGWNLIALHKHDKNQYQDLSLELFEKVVKDKTIGKKVFVYGTSLGGYCACYFGGILDATIIAGAPMLPVHPIMNHPDYKDVEYKHVPIYNVPKTTKPVFLIYDPLETGDIRFMKETILKAYPLPYFIPVKGGTHLVMQTLLNNGLLKSTVMDLMNNNYIDVINRIITHKDWVKI</sequence>
<evidence type="ECO:0008006" key="3">
    <source>
        <dbReference type="Google" id="ProtNLM"/>
    </source>
</evidence>
<dbReference type="Proteomes" id="UP000233553">
    <property type="component" value="Unassembled WGS sequence"/>
</dbReference>
<dbReference type="AlphaFoldDB" id="A0A2N0WDT2"/>
<comment type="caution">
    <text evidence="1">The sequence shown here is derived from an EMBL/GenBank/DDBJ whole genome shotgun (WGS) entry which is preliminary data.</text>
</comment>
<dbReference type="EMBL" id="PISJ01000014">
    <property type="protein sequence ID" value="PKF32870.1"/>
    <property type="molecule type" value="Genomic_DNA"/>
</dbReference>
<gene>
    <name evidence="1" type="ORF">CW311_12575</name>
</gene>
<accession>A0A2N0WDT2</accession>
<reference evidence="1 2" key="1">
    <citation type="submission" date="2017-12" db="EMBL/GenBank/DDBJ databases">
        <title>Draft Genome sequences of multiple microbial strains isolated from spacecraft associated surfaces.</title>
        <authorList>
            <person name="Seuylemezian A."/>
            <person name="Vaishampayan P."/>
            <person name="Venkateswaran K."/>
        </authorList>
    </citation>
    <scope>NUCLEOTIDE SEQUENCE [LARGE SCALE GENOMIC DNA]</scope>
    <source>
        <strain evidence="1 2">2P01AA</strain>
    </source>
</reference>